<dbReference type="SUPFAM" id="SSF55103">
    <property type="entry name" value="FAD-linked oxidases, C-terminal domain"/>
    <property type="match status" value="1"/>
</dbReference>
<keyword evidence="2" id="KW-0274">FAD</keyword>
<organism evidence="3 4">
    <name type="scientific">Neonectria magnoliae</name>
    <dbReference type="NCBI Taxonomy" id="2732573"/>
    <lineage>
        <taxon>Eukaryota</taxon>
        <taxon>Fungi</taxon>
        <taxon>Dikarya</taxon>
        <taxon>Ascomycota</taxon>
        <taxon>Pezizomycotina</taxon>
        <taxon>Sordariomycetes</taxon>
        <taxon>Hypocreomycetidae</taxon>
        <taxon>Hypocreales</taxon>
        <taxon>Nectriaceae</taxon>
        <taxon>Neonectria</taxon>
    </lineage>
</organism>
<evidence type="ECO:0000256" key="1">
    <source>
        <dbReference type="ARBA" id="ARBA00022630"/>
    </source>
</evidence>
<dbReference type="Gene3D" id="3.40.462.10">
    <property type="entry name" value="FAD-linked oxidases, C-terminal domain"/>
    <property type="match status" value="1"/>
</dbReference>
<dbReference type="InterPro" id="IPR016164">
    <property type="entry name" value="FAD-linked_Oxase-like_C"/>
</dbReference>
<dbReference type="Gene3D" id="1.10.45.10">
    <property type="entry name" value="Vanillyl-alcohol Oxidase, Chain A, domain 4"/>
    <property type="match status" value="1"/>
</dbReference>
<protein>
    <recommendedName>
        <fullName evidence="5">FAD-linked oxidase C-terminal domain-containing protein</fullName>
    </recommendedName>
</protein>
<sequence length="252" mass="27714">MTDSAIITALGVYAVLDKHVPDELVDRICADHGLPAWRANFAPYGPPEVFPGVLAAVKLKFDAIPGAKLTSQTCTAPPGKYLKGSEVPPDFLPPNNVPNIEDLKALTSTEDGLWHNCFSPVVPPSGRELYDWYLSARAITAAHDLNFVADFHVFDRYVIAINLVFFNPSAHGRLRGLQVELMKDCHKRGLLEYRTHVSFMDMTAANQDFDNGSFSRFTTLLKDSIDPNGVLSPGKSGIWNSGERSRGARSQL</sequence>
<gene>
    <name evidence="3" type="ORF">QQZ08_011683</name>
</gene>
<accession>A0ABR1H8T4</accession>
<keyword evidence="1" id="KW-0285">Flavoprotein</keyword>
<evidence type="ECO:0000313" key="3">
    <source>
        <dbReference type="EMBL" id="KAK7417303.1"/>
    </source>
</evidence>
<proteinExistence type="predicted"/>
<evidence type="ECO:0000256" key="2">
    <source>
        <dbReference type="ARBA" id="ARBA00022827"/>
    </source>
</evidence>
<dbReference type="InterPro" id="IPR016171">
    <property type="entry name" value="Vanillyl_alc_oxidase_C-sub2"/>
</dbReference>
<reference evidence="3 4" key="1">
    <citation type="journal article" date="2025" name="Microbiol. Resour. Announc.">
        <title>Draft genome sequences for Neonectria magnoliae and Neonectria punicea, canker pathogens of Liriodendron tulipifera and Acer saccharum in West Virginia.</title>
        <authorList>
            <person name="Petronek H.M."/>
            <person name="Kasson M.T."/>
            <person name="Metheny A.M."/>
            <person name="Stauder C.M."/>
            <person name="Lovett B."/>
            <person name="Lynch S.C."/>
            <person name="Garnas J.R."/>
            <person name="Kasson L.R."/>
            <person name="Stajich J.E."/>
        </authorList>
    </citation>
    <scope>NUCLEOTIDE SEQUENCE [LARGE SCALE GENOMIC DNA]</scope>
    <source>
        <strain evidence="3 4">NRRL 64651</strain>
    </source>
</reference>
<evidence type="ECO:0008006" key="5">
    <source>
        <dbReference type="Google" id="ProtNLM"/>
    </source>
</evidence>
<name>A0ABR1H8T4_9HYPO</name>
<dbReference type="Proteomes" id="UP001498421">
    <property type="component" value="Unassembled WGS sequence"/>
</dbReference>
<keyword evidence="4" id="KW-1185">Reference proteome</keyword>
<dbReference type="InterPro" id="IPR016170">
    <property type="entry name" value="Cytok_DH_C_sf"/>
</dbReference>
<comment type="caution">
    <text evidence="3">The sequence shown here is derived from an EMBL/GenBank/DDBJ whole genome shotgun (WGS) entry which is preliminary data.</text>
</comment>
<dbReference type="EMBL" id="JAZAVK010000189">
    <property type="protein sequence ID" value="KAK7417303.1"/>
    <property type="molecule type" value="Genomic_DNA"/>
</dbReference>
<evidence type="ECO:0000313" key="4">
    <source>
        <dbReference type="Proteomes" id="UP001498421"/>
    </source>
</evidence>